<feature type="compositionally biased region" description="Gly residues" evidence="1">
    <location>
        <begin position="104"/>
        <end position="120"/>
    </location>
</feature>
<feature type="compositionally biased region" description="Basic and acidic residues" evidence="1">
    <location>
        <begin position="205"/>
        <end position="223"/>
    </location>
</feature>
<accession>E9B561</accession>
<feature type="compositionally biased region" description="Low complexity" evidence="1">
    <location>
        <begin position="125"/>
        <end position="146"/>
    </location>
</feature>
<evidence type="ECO:0000313" key="4">
    <source>
        <dbReference type="Proteomes" id="UP000007259"/>
    </source>
</evidence>
<name>E9B561_LEIMU</name>
<dbReference type="EMBL" id="FR799586">
    <property type="protein sequence ID" value="CBZ30381.1"/>
    <property type="molecule type" value="Genomic_DNA"/>
</dbReference>
<keyword evidence="4" id="KW-1185">Reference proteome</keyword>
<dbReference type="GeneID" id="13452436"/>
<dbReference type="Proteomes" id="UP000007259">
    <property type="component" value="Chromosome 33"/>
</dbReference>
<dbReference type="RefSeq" id="XP_003878828.1">
    <property type="nucleotide sequence ID" value="XM_003878779.1"/>
</dbReference>
<sequence>MPSRRGRQWQSSSRGDDNDLRRDSSAGYSSCAHTKPLLYGNGGGFRSNDSRRTLDKSDQYYDMYALQWGCASASGGTRADRVDEVRGGSRSRVGRRRDASRGSGMRGPGARGRSGRGGNGQYDASSLWSTSSYTYSYSGSDSNGDSSSEEGARGRNSVYAGSRARKPDETKSSWPAPRGSARSPLRVTAVGPPPQDAPPAGAIRWVDDGRIGREVHRGEDEAKTGSLSRQHTDADEQDAVGMKPAASHRPLLSARIPSLQPTGLLRRVVAAVAYCRGVPPPPSVPPEVILAFDEYVSRGSVMLKFTSRGPPHQRFFVIRFLDVVAGSVRVGCERAYDQGPNTLHAVLSWYRNASSRHMIRFLPLHDLIEVKADGTDHRYVRRRTVQPGILRGPRSGFVTKYVRAEFVVQFRFCSRLSRAEDTLALMAENRTQYLAWLVVGSFISQIGEIY</sequence>
<dbReference type="PhylomeDB" id="E9B561"/>
<evidence type="ECO:0000259" key="2">
    <source>
        <dbReference type="Pfam" id="PF25406"/>
    </source>
</evidence>
<feature type="compositionally biased region" description="Basic and acidic residues" evidence="1">
    <location>
        <begin position="14"/>
        <end position="24"/>
    </location>
</feature>
<feature type="compositionally biased region" description="Basic and acidic residues" evidence="1">
    <location>
        <begin position="78"/>
        <end position="87"/>
    </location>
</feature>
<evidence type="ECO:0000313" key="3">
    <source>
        <dbReference type="EMBL" id="CBZ30381.1"/>
    </source>
</evidence>
<dbReference type="VEuPathDB" id="TriTrypDB:LmxM.33.2710"/>
<protein>
    <recommendedName>
        <fullName evidence="2">PH-like domain-containing protein</fullName>
    </recommendedName>
</protein>
<dbReference type="AlphaFoldDB" id="E9B561"/>
<dbReference type="KEGG" id="lmi:LMXM_33_2710"/>
<dbReference type="OMA" id="QFRFCSR"/>
<gene>
    <name evidence="3" type="ORF">LMXM_33_2710</name>
</gene>
<organism evidence="3 4">
    <name type="scientific">Leishmania mexicana (strain MHOM/GT/2001/U1103)</name>
    <dbReference type="NCBI Taxonomy" id="929439"/>
    <lineage>
        <taxon>Eukaryota</taxon>
        <taxon>Discoba</taxon>
        <taxon>Euglenozoa</taxon>
        <taxon>Kinetoplastea</taxon>
        <taxon>Metakinetoplastina</taxon>
        <taxon>Trypanosomatida</taxon>
        <taxon>Trypanosomatidae</taxon>
        <taxon>Leishmaniinae</taxon>
        <taxon>Leishmania</taxon>
    </lineage>
</organism>
<dbReference type="Pfam" id="PF25406">
    <property type="entry name" value="PH_31"/>
    <property type="match status" value="1"/>
</dbReference>
<feature type="region of interest" description="Disordered" evidence="1">
    <location>
        <begin position="1"/>
        <end position="52"/>
    </location>
</feature>
<dbReference type="OrthoDB" id="261850at2759"/>
<reference evidence="3 4" key="1">
    <citation type="journal article" date="2011" name="Genome Res.">
        <title>Chromosome and gene copy number variation allow major structural change between species and strains of Leishmania.</title>
        <authorList>
            <person name="Rogers M.B."/>
            <person name="Hilley J.D."/>
            <person name="Dickens N.J."/>
            <person name="Wilkes J."/>
            <person name="Bates P.A."/>
            <person name="Depledge D.P."/>
            <person name="Harris D."/>
            <person name="Her Y."/>
            <person name="Herzyk P."/>
            <person name="Imamura H."/>
            <person name="Otto T.D."/>
            <person name="Sanders M."/>
            <person name="Seeger K."/>
            <person name="Dujardin J.C."/>
            <person name="Berriman M."/>
            <person name="Smith D.F."/>
            <person name="Hertz-Fowler C."/>
            <person name="Mottram J.C."/>
        </authorList>
    </citation>
    <scope>NUCLEOTIDE SEQUENCE [LARGE SCALE GENOMIC DNA]</scope>
    <source>
        <strain evidence="3 4">MHOM/GT/2001/U1103</strain>
    </source>
</reference>
<dbReference type="InterPro" id="IPR057608">
    <property type="entry name" value="PH_2_kinetoplastids"/>
</dbReference>
<feature type="domain" description="PH-like" evidence="2">
    <location>
        <begin position="259"/>
        <end position="447"/>
    </location>
</feature>
<evidence type="ECO:0000256" key="1">
    <source>
        <dbReference type="SAM" id="MobiDB-lite"/>
    </source>
</evidence>
<feature type="region of interest" description="Disordered" evidence="1">
    <location>
        <begin position="73"/>
        <end position="244"/>
    </location>
</feature>
<proteinExistence type="predicted"/>